<protein>
    <recommendedName>
        <fullName evidence="1">RES domain-containing protein</fullName>
    </recommendedName>
</protein>
<gene>
    <name evidence="2" type="ORF">VZ95_07590</name>
</gene>
<evidence type="ECO:0000259" key="1">
    <source>
        <dbReference type="SMART" id="SM00953"/>
    </source>
</evidence>
<dbReference type="Proteomes" id="UP000033774">
    <property type="component" value="Unassembled WGS sequence"/>
</dbReference>
<feature type="domain" description="RES" evidence="1">
    <location>
        <begin position="30"/>
        <end position="166"/>
    </location>
</feature>
<evidence type="ECO:0000313" key="3">
    <source>
        <dbReference type="Proteomes" id="UP000033774"/>
    </source>
</evidence>
<proteinExistence type="predicted"/>
<dbReference type="EMBL" id="LAJY01000166">
    <property type="protein sequence ID" value="KJV10036.1"/>
    <property type="molecule type" value="Genomic_DNA"/>
</dbReference>
<dbReference type="InterPro" id="IPR014914">
    <property type="entry name" value="RES_dom"/>
</dbReference>
<keyword evidence="3" id="KW-1185">Reference proteome</keyword>
<dbReference type="Pfam" id="PF08808">
    <property type="entry name" value="RES"/>
    <property type="match status" value="1"/>
</dbReference>
<organism evidence="2 3">
    <name type="scientific">Elstera litoralis</name>
    <dbReference type="NCBI Taxonomy" id="552518"/>
    <lineage>
        <taxon>Bacteria</taxon>
        <taxon>Pseudomonadati</taxon>
        <taxon>Pseudomonadota</taxon>
        <taxon>Alphaproteobacteria</taxon>
        <taxon>Rhodospirillales</taxon>
        <taxon>Rhodospirillaceae</taxon>
        <taxon>Elstera</taxon>
    </lineage>
</organism>
<dbReference type="RefSeq" id="WP_045775316.1">
    <property type="nucleotide sequence ID" value="NZ_LAJY01000166.1"/>
</dbReference>
<accession>A0A0F3ITJ3</accession>
<dbReference type="PATRIC" id="fig|552518.3.peg.705"/>
<dbReference type="AlphaFoldDB" id="A0A0F3ITJ3"/>
<evidence type="ECO:0000313" key="2">
    <source>
        <dbReference type="EMBL" id="KJV10036.1"/>
    </source>
</evidence>
<reference evidence="2 3" key="1">
    <citation type="submission" date="2015-03" db="EMBL/GenBank/DDBJ databases">
        <title>Draft genome sequence of Elstera litoralis.</title>
        <authorList>
            <person name="Rahalkar M.C."/>
            <person name="Dhakephalkar P.K."/>
            <person name="Pore S.D."/>
            <person name="Arora P."/>
            <person name="Kapse N.G."/>
            <person name="Pandit P.S."/>
        </authorList>
    </citation>
    <scope>NUCLEOTIDE SEQUENCE [LARGE SCALE GENOMIC DNA]</scope>
    <source>
        <strain evidence="2 3">Dia-1</strain>
    </source>
</reference>
<name>A0A0F3ITJ3_9PROT</name>
<dbReference type="SMART" id="SM00953">
    <property type="entry name" value="RES"/>
    <property type="match status" value="1"/>
</dbReference>
<dbReference type="OrthoDB" id="7360548at2"/>
<sequence>MTDRKARDLDLLDALDAQTGITFEGEVWRITRQGRDVLEGASASGRWDPGHFDVLYTSLDRDGALAEVYFHLSRQPVFPSKLVSILHKIRVQTRRTLKLADMAALSALGILPERYADLDYSRSQEIADAAFFLGFDGLLTPSARAPCQNLILFLDRLDPGDLEVQAAEPVDWNVWRNNRP</sequence>
<comment type="caution">
    <text evidence="2">The sequence shown here is derived from an EMBL/GenBank/DDBJ whole genome shotgun (WGS) entry which is preliminary data.</text>
</comment>